<evidence type="ECO:0000259" key="2">
    <source>
        <dbReference type="PROSITE" id="PS50076"/>
    </source>
</evidence>
<gene>
    <name evidence="3" type="ORF">LVIROSA_LOCUS5951</name>
</gene>
<dbReference type="PANTHER" id="PTHR45376:SF1">
    <property type="entry name" value="CHAPERONE DNAJ-DOMAIN SUPERFAMILY PROTEIN-RELATED"/>
    <property type="match status" value="1"/>
</dbReference>
<dbReference type="SUPFAM" id="SSF46565">
    <property type="entry name" value="Chaperone J-domain"/>
    <property type="match status" value="1"/>
</dbReference>
<dbReference type="Proteomes" id="UP001157418">
    <property type="component" value="Unassembled WGS sequence"/>
</dbReference>
<protein>
    <recommendedName>
        <fullName evidence="2">J domain-containing protein</fullName>
    </recommendedName>
</protein>
<dbReference type="InterPro" id="IPR036869">
    <property type="entry name" value="J_dom_sf"/>
</dbReference>
<sequence>MRIDGSRQGVGKLASNIGPLLFLRFNPLSRLAPFFSSIELRGMNRATKIALINLNNSPLHLRTAFFHSTPVLDRRRRTHWESAGSFYRSSSRRPNFNARRQRKFYAKHEMLRNASAFAENIFQGLNDHDEFDPSSSQGNSWFRGHSGPGGTRANSKGAQARARKKRFQFYEAGEDVETIFRSAFGGNGFYFWSFINDESPRNSSGFYNNHGASWNSRHQFEDEDEDGYSSESNRLETDLTKDRITLGLTRSGPLNLEDVKNAYRVCALKWHPDRHEGSSKAIAEEKFKVCSAAYQSLCEKLAIN</sequence>
<proteinExistence type="predicted"/>
<dbReference type="AlphaFoldDB" id="A0AAU9LVH1"/>
<dbReference type="EMBL" id="CAKMRJ010000113">
    <property type="protein sequence ID" value="CAH1418357.1"/>
    <property type="molecule type" value="Genomic_DNA"/>
</dbReference>
<dbReference type="PANTHER" id="PTHR45376">
    <property type="entry name" value="CHAPERONE DNAJ-DOMAIN SUPERFAMILY PROTEIN-RELATED"/>
    <property type="match status" value="1"/>
</dbReference>
<evidence type="ECO:0000256" key="1">
    <source>
        <dbReference type="SAM" id="MobiDB-lite"/>
    </source>
</evidence>
<name>A0AAU9LVH1_9ASTR</name>
<feature type="region of interest" description="Disordered" evidence="1">
    <location>
        <begin position="128"/>
        <end position="160"/>
    </location>
</feature>
<dbReference type="PROSITE" id="PS50076">
    <property type="entry name" value="DNAJ_2"/>
    <property type="match status" value="1"/>
</dbReference>
<dbReference type="Gene3D" id="1.10.287.110">
    <property type="entry name" value="DnaJ domain"/>
    <property type="match status" value="1"/>
</dbReference>
<dbReference type="Pfam" id="PF00226">
    <property type="entry name" value="DnaJ"/>
    <property type="match status" value="1"/>
</dbReference>
<evidence type="ECO:0000313" key="3">
    <source>
        <dbReference type="EMBL" id="CAH1418357.1"/>
    </source>
</evidence>
<feature type="domain" description="J" evidence="2">
    <location>
        <begin position="241"/>
        <end position="302"/>
    </location>
</feature>
<dbReference type="CDD" id="cd06257">
    <property type="entry name" value="DnaJ"/>
    <property type="match status" value="1"/>
</dbReference>
<dbReference type="SMART" id="SM00271">
    <property type="entry name" value="DnaJ"/>
    <property type="match status" value="1"/>
</dbReference>
<dbReference type="InterPro" id="IPR001623">
    <property type="entry name" value="DnaJ_domain"/>
</dbReference>
<comment type="caution">
    <text evidence="3">The sequence shown here is derived from an EMBL/GenBank/DDBJ whole genome shotgun (WGS) entry which is preliminary data.</text>
</comment>
<accession>A0AAU9LVH1</accession>
<keyword evidence="4" id="KW-1185">Reference proteome</keyword>
<organism evidence="3 4">
    <name type="scientific">Lactuca virosa</name>
    <dbReference type="NCBI Taxonomy" id="75947"/>
    <lineage>
        <taxon>Eukaryota</taxon>
        <taxon>Viridiplantae</taxon>
        <taxon>Streptophyta</taxon>
        <taxon>Embryophyta</taxon>
        <taxon>Tracheophyta</taxon>
        <taxon>Spermatophyta</taxon>
        <taxon>Magnoliopsida</taxon>
        <taxon>eudicotyledons</taxon>
        <taxon>Gunneridae</taxon>
        <taxon>Pentapetalae</taxon>
        <taxon>asterids</taxon>
        <taxon>campanulids</taxon>
        <taxon>Asterales</taxon>
        <taxon>Asteraceae</taxon>
        <taxon>Cichorioideae</taxon>
        <taxon>Cichorieae</taxon>
        <taxon>Lactucinae</taxon>
        <taxon>Lactuca</taxon>
    </lineage>
</organism>
<reference evidence="3 4" key="1">
    <citation type="submission" date="2022-01" db="EMBL/GenBank/DDBJ databases">
        <authorList>
            <person name="Xiong W."/>
            <person name="Schranz E."/>
        </authorList>
    </citation>
    <scope>NUCLEOTIDE SEQUENCE [LARGE SCALE GENOMIC DNA]</scope>
</reference>
<evidence type="ECO:0000313" key="4">
    <source>
        <dbReference type="Proteomes" id="UP001157418"/>
    </source>
</evidence>